<dbReference type="Pfam" id="PF08282">
    <property type="entry name" value="Hydrolase_3"/>
    <property type="match status" value="1"/>
</dbReference>
<sequence>MTIRYAALDLDGTLIDGADQPYEGVIAGLESLREQGVLPLLVTGRSACSFRTLRHLDDLFDLFDDQVLLSEGNVRLARDADALTFLQTSPHEVLRRLTAAPGIDLVAEWSGELHATTARAAMQFAMAYRVPRRQIAVTTSVAEINARPTAVTVFGSCTPVRELVMGLDCEVIQIRPFDAQVVRPCGTGKAAALVRHMLWRFGEPDLSRTLAVGDGAGDAGMLSACAMSAATHGADPAAAAAAAERLQGDLASFLRDFHPEGKVRP</sequence>
<proteinExistence type="predicted"/>
<dbReference type="Proteomes" id="UP001519325">
    <property type="component" value="Unassembled WGS sequence"/>
</dbReference>
<protein>
    <submittedName>
        <fullName evidence="1">Phosphoserine phosphatase</fullName>
    </submittedName>
</protein>
<accession>A0ABS4QDA8</accession>
<dbReference type="InterPro" id="IPR036412">
    <property type="entry name" value="HAD-like_sf"/>
</dbReference>
<gene>
    <name evidence="1" type="ORF">BJ987_002571</name>
</gene>
<evidence type="ECO:0000313" key="2">
    <source>
        <dbReference type="Proteomes" id="UP001519325"/>
    </source>
</evidence>
<reference evidence="1 2" key="1">
    <citation type="submission" date="2021-03" db="EMBL/GenBank/DDBJ databases">
        <title>Sequencing the genomes of 1000 actinobacteria strains.</title>
        <authorList>
            <person name="Klenk H.-P."/>
        </authorList>
    </citation>
    <scope>NUCLEOTIDE SEQUENCE [LARGE SCALE GENOMIC DNA]</scope>
    <source>
        <strain evidence="1 2">DSM 45516</strain>
    </source>
</reference>
<evidence type="ECO:0000313" key="1">
    <source>
        <dbReference type="EMBL" id="MBP2189670.1"/>
    </source>
</evidence>
<dbReference type="RefSeq" id="WP_209888687.1">
    <property type="nucleotide sequence ID" value="NZ_JAGGMR010000001.1"/>
</dbReference>
<organism evidence="1 2">
    <name type="scientific">Nocardia goodfellowii</name>
    <dbReference type="NCBI Taxonomy" id="882446"/>
    <lineage>
        <taxon>Bacteria</taxon>
        <taxon>Bacillati</taxon>
        <taxon>Actinomycetota</taxon>
        <taxon>Actinomycetes</taxon>
        <taxon>Mycobacteriales</taxon>
        <taxon>Nocardiaceae</taxon>
        <taxon>Nocardia</taxon>
    </lineage>
</organism>
<name>A0ABS4QDA8_9NOCA</name>
<dbReference type="PANTHER" id="PTHR10000">
    <property type="entry name" value="PHOSPHOSERINE PHOSPHATASE"/>
    <property type="match status" value="1"/>
</dbReference>
<dbReference type="Gene3D" id="3.40.50.1000">
    <property type="entry name" value="HAD superfamily/HAD-like"/>
    <property type="match status" value="2"/>
</dbReference>
<dbReference type="EMBL" id="JAGGMR010000001">
    <property type="protein sequence ID" value="MBP2189670.1"/>
    <property type="molecule type" value="Genomic_DNA"/>
</dbReference>
<dbReference type="SUPFAM" id="SSF56784">
    <property type="entry name" value="HAD-like"/>
    <property type="match status" value="1"/>
</dbReference>
<dbReference type="InterPro" id="IPR023214">
    <property type="entry name" value="HAD_sf"/>
</dbReference>
<comment type="caution">
    <text evidence="1">The sequence shown here is derived from an EMBL/GenBank/DDBJ whole genome shotgun (WGS) entry which is preliminary data.</text>
</comment>
<keyword evidence="2" id="KW-1185">Reference proteome</keyword>
<dbReference type="PANTHER" id="PTHR10000:SF8">
    <property type="entry name" value="HAD SUPERFAMILY HYDROLASE-LIKE, TYPE 3"/>
    <property type="match status" value="1"/>
</dbReference>